<dbReference type="GO" id="GO:0008234">
    <property type="term" value="F:cysteine-type peptidase activity"/>
    <property type="evidence" value="ECO:0007669"/>
    <property type="project" value="UniProtKB-KW"/>
</dbReference>
<dbReference type="AlphaFoldDB" id="A0AB38XQA9"/>
<feature type="compositionally biased region" description="Polar residues" evidence="5">
    <location>
        <begin position="114"/>
        <end position="144"/>
    </location>
</feature>
<dbReference type="InterPro" id="IPR038765">
    <property type="entry name" value="Papain-like_cys_pep_sf"/>
</dbReference>
<comment type="similarity">
    <text evidence="1">Belongs to the peptidase C40 family.</text>
</comment>
<organism evidence="7 8">
    <name type="scientific">Winkia neuii subsp. anitrata</name>
    <dbReference type="NCBI Taxonomy" id="29318"/>
    <lineage>
        <taxon>Bacteria</taxon>
        <taxon>Bacillati</taxon>
        <taxon>Actinomycetota</taxon>
        <taxon>Actinomycetes</taxon>
        <taxon>Actinomycetales</taxon>
        <taxon>Actinomycetaceae</taxon>
        <taxon>Winkia</taxon>
    </lineage>
</organism>
<dbReference type="KEGG" id="wne:PIG85_02280"/>
<dbReference type="Pfam" id="PF00877">
    <property type="entry name" value="NLPC_P60"/>
    <property type="match status" value="1"/>
</dbReference>
<proteinExistence type="inferred from homology"/>
<evidence type="ECO:0000256" key="2">
    <source>
        <dbReference type="ARBA" id="ARBA00022670"/>
    </source>
</evidence>
<name>A0AB38XQA9_9ACTO</name>
<feature type="region of interest" description="Disordered" evidence="5">
    <location>
        <begin position="109"/>
        <end position="145"/>
    </location>
</feature>
<reference evidence="7" key="1">
    <citation type="submission" date="2023-01" db="EMBL/GenBank/DDBJ databases">
        <title>Comparative Genomic Analysis of the Clinically-Derived Winkia Strain NY0527 Provides Evidence into the Taxonomic Reassignment of Winkia neuii and Characterizes Their Virulence Traits.</title>
        <authorList>
            <person name="Cai X."/>
            <person name="Peng Y."/>
            <person name="Li M."/>
            <person name="Qiu Y."/>
            <person name="Wang Y."/>
            <person name="Xu L."/>
            <person name="Hou Q."/>
        </authorList>
    </citation>
    <scope>NUCLEOTIDE SEQUENCE</scope>
    <source>
        <strain evidence="7">NY0527</strain>
    </source>
</reference>
<dbReference type="InterPro" id="IPR000064">
    <property type="entry name" value="NLP_P60_dom"/>
</dbReference>
<evidence type="ECO:0000256" key="4">
    <source>
        <dbReference type="ARBA" id="ARBA00022807"/>
    </source>
</evidence>
<protein>
    <submittedName>
        <fullName evidence="7">NlpC/P60 family protein</fullName>
    </submittedName>
</protein>
<dbReference type="InterPro" id="IPR051202">
    <property type="entry name" value="Peptidase_C40"/>
</dbReference>
<dbReference type="SUPFAM" id="SSF54001">
    <property type="entry name" value="Cysteine proteinases"/>
    <property type="match status" value="1"/>
</dbReference>
<evidence type="ECO:0000313" key="8">
    <source>
        <dbReference type="Proteomes" id="UP001211044"/>
    </source>
</evidence>
<evidence type="ECO:0000259" key="6">
    <source>
        <dbReference type="PROSITE" id="PS51935"/>
    </source>
</evidence>
<accession>A0AB38XQA9</accession>
<evidence type="ECO:0000256" key="1">
    <source>
        <dbReference type="ARBA" id="ARBA00007074"/>
    </source>
</evidence>
<keyword evidence="4" id="KW-0788">Thiol protease</keyword>
<dbReference type="EMBL" id="CP116394">
    <property type="protein sequence ID" value="WCE46496.1"/>
    <property type="molecule type" value="Genomic_DNA"/>
</dbReference>
<dbReference type="RefSeq" id="WP_004806408.1">
    <property type="nucleotide sequence ID" value="NZ_CP116394.1"/>
</dbReference>
<evidence type="ECO:0000256" key="3">
    <source>
        <dbReference type="ARBA" id="ARBA00022801"/>
    </source>
</evidence>
<dbReference type="PANTHER" id="PTHR47053">
    <property type="entry name" value="MUREIN DD-ENDOPEPTIDASE MEPH-RELATED"/>
    <property type="match status" value="1"/>
</dbReference>
<keyword evidence="3" id="KW-0378">Hydrolase</keyword>
<feature type="domain" description="NlpC/P60" evidence="6">
    <location>
        <begin position="147"/>
        <end position="260"/>
    </location>
</feature>
<sequence>MGVILAKKSAGRHRAACRPSTPLTELGNSLAAPATRRRAGAVVGTSIALSGVVVVPALAGTVGHQAPAKGVNVASVAKTLKSSVAKNGSVKATIKSWDDSSTKTKAAYSEAKTSKTQGQNRAAVASSTQQDGDTTEASSTQQLGHSDATGNAIVDIAMRYLGMPYVFGAAGPDAFDCSGFTMVVYGQFGISLPHQSEGQAAAMGSYEVSAAEAQPGDLMWTPGHVGIYLGNGKMIHAATPATGVVIGDVYTSFHYYRMAR</sequence>
<dbReference type="GO" id="GO:0006508">
    <property type="term" value="P:proteolysis"/>
    <property type="evidence" value="ECO:0007669"/>
    <property type="project" value="UniProtKB-KW"/>
</dbReference>
<gene>
    <name evidence="7" type="ORF">PIG85_02280</name>
</gene>
<dbReference type="Gene3D" id="3.90.1720.10">
    <property type="entry name" value="endopeptidase domain like (from Nostoc punctiforme)"/>
    <property type="match status" value="1"/>
</dbReference>
<evidence type="ECO:0000313" key="7">
    <source>
        <dbReference type="EMBL" id="WCE46496.1"/>
    </source>
</evidence>
<keyword evidence="2" id="KW-0645">Protease</keyword>
<dbReference type="PROSITE" id="PS51935">
    <property type="entry name" value="NLPC_P60"/>
    <property type="match status" value="1"/>
</dbReference>
<dbReference type="Proteomes" id="UP001211044">
    <property type="component" value="Chromosome"/>
</dbReference>
<evidence type="ECO:0000256" key="5">
    <source>
        <dbReference type="SAM" id="MobiDB-lite"/>
    </source>
</evidence>
<dbReference type="PANTHER" id="PTHR47053:SF1">
    <property type="entry name" value="MUREIN DD-ENDOPEPTIDASE MEPH-RELATED"/>
    <property type="match status" value="1"/>
</dbReference>